<feature type="transmembrane region" description="Helical" evidence="1">
    <location>
        <begin position="129"/>
        <end position="151"/>
    </location>
</feature>
<dbReference type="AlphaFoldDB" id="A0A841HPL5"/>
<keyword evidence="3" id="KW-1185">Reference proteome</keyword>
<organism evidence="2 3">
    <name type="scientific">Povalibacter uvarum</name>
    <dbReference type="NCBI Taxonomy" id="732238"/>
    <lineage>
        <taxon>Bacteria</taxon>
        <taxon>Pseudomonadati</taxon>
        <taxon>Pseudomonadota</taxon>
        <taxon>Gammaproteobacteria</taxon>
        <taxon>Steroidobacterales</taxon>
        <taxon>Steroidobacteraceae</taxon>
        <taxon>Povalibacter</taxon>
    </lineage>
</organism>
<name>A0A841HPL5_9GAMM</name>
<reference evidence="2 3" key="1">
    <citation type="submission" date="2020-08" db="EMBL/GenBank/DDBJ databases">
        <title>Genomic Encyclopedia of Type Strains, Phase IV (KMG-IV): sequencing the most valuable type-strain genomes for metagenomic binning, comparative biology and taxonomic classification.</title>
        <authorList>
            <person name="Goeker M."/>
        </authorList>
    </citation>
    <scope>NUCLEOTIDE SEQUENCE [LARGE SCALE GENOMIC DNA]</scope>
    <source>
        <strain evidence="2 3">DSM 26723</strain>
    </source>
</reference>
<comment type="caution">
    <text evidence="2">The sequence shown here is derived from an EMBL/GenBank/DDBJ whole genome shotgun (WGS) entry which is preliminary data.</text>
</comment>
<accession>A0A841HPL5</accession>
<proteinExistence type="predicted"/>
<evidence type="ECO:0000313" key="3">
    <source>
        <dbReference type="Proteomes" id="UP000588068"/>
    </source>
</evidence>
<keyword evidence="1" id="KW-0812">Transmembrane</keyword>
<sequence length="413" mass="45234">MPDSSPLQQQADLFRASGALGKPGALSRLFDYLLERSLAGEAPKELEIAFKVFGKDSRFDVAQDSVVRVYVHKLRRRLDDYYAAQPAPAAARLTIPKGEYRLTIELGAAPAPSVAQEIPESRIPKQRAWIGRVALVMASIAIGALVTFLLMRHDGGDVRLDAVRASRLWAPLLADDLPITIVVGDYYLLGETDDSGRIQRLVREFFVNSADDFVHQVEASPRLMERYRNLNLTYLPTSTAFALQDIIPVLDAKKRVRVLLMSELNGSMLTNSHLVYIGFFSGLGILGDPALAASRLSLGGTFDELIDRKSNRTYVSTAGDPSESRYVDYGFVSTFPGPGKNRVVIIAGTRDTGVMHMAEAVASPAALAEIDKQAGDATAFESLFEVHGVARSGMTAKALYTAPLDTQRIWEMR</sequence>
<keyword evidence="1" id="KW-1133">Transmembrane helix</keyword>
<dbReference type="RefSeq" id="WP_184333207.1">
    <property type="nucleotide sequence ID" value="NZ_JACHHZ010000003.1"/>
</dbReference>
<gene>
    <name evidence="2" type="ORF">HNQ60_003061</name>
</gene>
<dbReference type="Proteomes" id="UP000588068">
    <property type="component" value="Unassembled WGS sequence"/>
</dbReference>
<evidence type="ECO:0000256" key="1">
    <source>
        <dbReference type="SAM" id="Phobius"/>
    </source>
</evidence>
<protein>
    <submittedName>
        <fullName evidence="2">Uncharacterized protein</fullName>
    </submittedName>
</protein>
<evidence type="ECO:0000313" key="2">
    <source>
        <dbReference type="EMBL" id="MBB6094180.1"/>
    </source>
</evidence>
<dbReference type="EMBL" id="JACHHZ010000003">
    <property type="protein sequence ID" value="MBB6094180.1"/>
    <property type="molecule type" value="Genomic_DNA"/>
</dbReference>
<keyword evidence="1" id="KW-0472">Membrane</keyword>